<name>A0ABR2TJD6_9ROSI</name>
<dbReference type="EMBL" id="JBBPBN010000005">
    <property type="protein sequence ID" value="KAK9037400.1"/>
    <property type="molecule type" value="Genomic_DNA"/>
</dbReference>
<organism evidence="2 3">
    <name type="scientific">Hibiscus sabdariffa</name>
    <name type="common">roselle</name>
    <dbReference type="NCBI Taxonomy" id="183260"/>
    <lineage>
        <taxon>Eukaryota</taxon>
        <taxon>Viridiplantae</taxon>
        <taxon>Streptophyta</taxon>
        <taxon>Embryophyta</taxon>
        <taxon>Tracheophyta</taxon>
        <taxon>Spermatophyta</taxon>
        <taxon>Magnoliopsida</taxon>
        <taxon>eudicotyledons</taxon>
        <taxon>Gunneridae</taxon>
        <taxon>Pentapetalae</taxon>
        <taxon>rosids</taxon>
        <taxon>malvids</taxon>
        <taxon>Malvales</taxon>
        <taxon>Malvaceae</taxon>
        <taxon>Malvoideae</taxon>
        <taxon>Hibiscus</taxon>
    </lineage>
</organism>
<accession>A0ABR2TJD6</accession>
<feature type="region of interest" description="Disordered" evidence="1">
    <location>
        <begin position="70"/>
        <end position="102"/>
    </location>
</feature>
<evidence type="ECO:0000313" key="2">
    <source>
        <dbReference type="EMBL" id="KAK9037400.1"/>
    </source>
</evidence>
<evidence type="ECO:0000313" key="3">
    <source>
        <dbReference type="Proteomes" id="UP001396334"/>
    </source>
</evidence>
<dbReference type="Proteomes" id="UP001396334">
    <property type="component" value="Unassembled WGS sequence"/>
</dbReference>
<evidence type="ECO:0000256" key="1">
    <source>
        <dbReference type="SAM" id="MobiDB-lite"/>
    </source>
</evidence>
<sequence length="165" mass="18407">MLQYEKLPTLCYGCSLIDHFAATCTTVRLTSEIKPQYGDWLWYLPPTNLVGTSRPQGRIHYHVTNNLENPSTAFSDKGNHSRPHNFEKEATEDSEHNSLDGASTASVSANVDHNLTDPLEVFLNVETFSKAIEVLIPTPFMMVKPNGETIVEDTSAERITPNSLK</sequence>
<proteinExistence type="predicted"/>
<feature type="compositionally biased region" description="Basic and acidic residues" evidence="1">
    <location>
        <begin position="84"/>
        <end position="98"/>
    </location>
</feature>
<comment type="caution">
    <text evidence="2">The sequence shown here is derived from an EMBL/GenBank/DDBJ whole genome shotgun (WGS) entry which is preliminary data.</text>
</comment>
<gene>
    <name evidence="2" type="ORF">V6N11_022311</name>
</gene>
<keyword evidence="3" id="KW-1185">Reference proteome</keyword>
<reference evidence="2 3" key="1">
    <citation type="journal article" date="2024" name="G3 (Bethesda)">
        <title>Genome assembly of Hibiscus sabdariffa L. provides insights into metabolisms of medicinal natural products.</title>
        <authorList>
            <person name="Kim T."/>
        </authorList>
    </citation>
    <scope>NUCLEOTIDE SEQUENCE [LARGE SCALE GENOMIC DNA]</scope>
    <source>
        <strain evidence="2">TK-2024</strain>
        <tissue evidence="2">Old leaves</tissue>
    </source>
</reference>
<protein>
    <submittedName>
        <fullName evidence="2">Uncharacterized protein</fullName>
    </submittedName>
</protein>